<dbReference type="Gene3D" id="2.60.40.1970">
    <property type="entry name" value="YEATS domain"/>
    <property type="match status" value="1"/>
</dbReference>
<dbReference type="PANTHER" id="PTHR47827">
    <property type="entry name" value="AHD DOMAIN-CONTAINING PROTEIN"/>
    <property type="match status" value="1"/>
</dbReference>
<dbReference type="EMBL" id="KQ433487">
    <property type="protein sequence ID" value="KOF62418.1"/>
    <property type="molecule type" value="Genomic_DNA"/>
</dbReference>
<dbReference type="CDD" id="cd16906">
    <property type="entry name" value="YEATS_AF-9_like"/>
    <property type="match status" value="1"/>
</dbReference>
<dbReference type="GO" id="GO:0003682">
    <property type="term" value="F:chromatin binding"/>
    <property type="evidence" value="ECO:0007669"/>
    <property type="project" value="TreeGrafter"/>
</dbReference>
<dbReference type="InterPro" id="IPR055129">
    <property type="entry name" value="YEATS_dom"/>
</dbReference>
<dbReference type="OrthoDB" id="10053467at2759"/>
<dbReference type="GO" id="GO:0008023">
    <property type="term" value="C:transcription elongation factor complex"/>
    <property type="evidence" value="ECO:0007669"/>
    <property type="project" value="TreeGrafter"/>
</dbReference>
<feature type="compositionally biased region" description="Basic and acidic residues" evidence="3">
    <location>
        <begin position="401"/>
        <end position="607"/>
    </location>
</feature>
<gene>
    <name evidence="5" type="ORF">OCBIM_22023583mg</name>
</gene>
<organism evidence="5">
    <name type="scientific">Octopus bimaculoides</name>
    <name type="common">California two-spotted octopus</name>
    <dbReference type="NCBI Taxonomy" id="37653"/>
    <lineage>
        <taxon>Eukaryota</taxon>
        <taxon>Metazoa</taxon>
        <taxon>Spiralia</taxon>
        <taxon>Lophotrochozoa</taxon>
        <taxon>Mollusca</taxon>
        <taxon>Cephalopoda</taxon>
        <taxon>Coleoidea</taxon>
        <taxon>Octopodiformes</taxon>
        <taxon>Octopoda</taxon>
        <taxon>Incirrata</taxon>
        <taxon>Octopodidae</taxon>
        <taxon>Octopus</taxon>
    </lineage>
</organism>
<dbReference type="PANTHER" id="PTHR47827:SF3">
    <property type="entry name" value="AF-9 ANC1 HOMOLOGY DOMAIN-CONTAINING PROTEIN"/>
    <property type="match status" value="1"/>
</dbReference>
<feature type="compositionally biased region" description="Basic and acidic residues" evidence="3">
    <location>
        <begin position="380"/>
        <end position="391"/>
    </location>
</feature>
<dbReference type="Pfam" id="PF17793">
    <property type="entry name" value="AHD"/>
    <property type="match status" value="1"/>
</dbReference>
<dbReference type="STRING" id="37653.A0A0L8FFC1"/>
<dbReference type="KEGG" id="obi:106883684"/>
<dbReference type="InterPro" id="IPR040930">
    <property type="entry name" value="AF-9_AHD"/>
</dbReference>
<accession>A0A0L8FFC1</accession>
<comment type="subcellular location">
    <subcellularLocation>
        <location evidence="2">Nucleus</location>
    </subcellularLocation>
</comment>
<feature type="compositionally biased region" description="Basic and acidic residues" evidence="3">
    <location>
        <begin position="265"/>
        <end position="292"/>
    </location>
</feature>
<proteinExistence type="predicted"/>
<dbReference type="AlphaFoldDB" id="A0A0L8FFC1"/>
<dbReference type="GO" id="GO:0045893">
    <property type="term" value="P:positive regulation of DNA-templated transcription"/>
    <property type="evidence" value="ECO:0007669"/>
    <property type="project" value="TreeGrafter"/>
</dbReference>
<evidence type="ECO:0000256" key="3">
    <source>
        <dbReference type="SAM" id="MobiDB-lite"/>
    </source>
</evidence>
<reference evidence="5" key="1">
    <citation type="submission" date="2015-07" db="EMBL/GenBank/DDBJ databases">
        <title>MeaNS - Measles Nucleotide Surveillance Program.</title>
        <authorList>
            <person name="Tran T."/>
            <person name="Druce J."/>
        </authorList>
    </citation>
    <scope>NUCLEOTIDE SEQUENCE</scope>
    <source>
        <strain evidence="5">UCB-OBI-ISO-001</strain>
        <tissue evidence="5">Gonad</tissue>
    </source>
</reference>
<dbReference type="PROSITE" id="PS51037">
    <property type="entry name" value="YEATS"/>
    <property type="match status" value="1"/>
</dbReference>
<feature type="compositionally biased region" description="Polar residues" evidence="3">
    <location>
        <begin position="293"/>
        <end position="329"/>
    </location>
</feature>
<feature type="compositionally biased region" description="Basic and acidic residues" evidence="3">
    <location>
        <begin position="185"/>
        <end position="204"/>
    </location>
</feature>
<feature type="compositionally biased region" description="Basic and acidic residues" evidence="3">
    <location>
        <begin position="616"/>
        <end position="672"/>
    </location>
</feature>
<sequence length="833" mass="94084">MTTQNNLVQVKVEIGHQASLRKKVTPNGFTHDWTVFVRGQNDSPIHHFVDKVIFHLHESFQKPRRVVKEAPFQVTESGYAGFLLPVELYFKNKEEPKKIRFEYDLFLQGLGGPAVNNSRCEKLTFQNPTEEFKEKLFKAGACFCFQAAPPTQFLPIRQDMKPIKSNGSAKTKLKQKMITSGVASKETKSIKDKMSPKESSKRPLESSSNEEGERKKIKLSINLGEGKVKEKHNDSKETSSKEKSKDKHKDRQKNKEKDKKHRSKDKLYTGKERDKKGEKEKLLPVSSKEESFKSQQIKSEKASSLTDFSDLSNPSSPSTTDCMKSSKLLSSYEAGDDYDDDHPFNSCSSSVLTSPESHKDSSSNKSVSKSSSSHKSSSKSKGDTGSSEKRKSAPGSSDYDGENKKTKSQKEDKKEGSKDHTKEEKKESKEKESKKEKDRSKKDGKEKEKSSREEKKVKENKDRDGKDVKGKEMKLNLESKDKIKKENKEKMKSHKEEKDKSSKEKDAKAKEIGKDNRSKESKESKSLKENKDGKILKDGKENKTPRDGKGMKSPKEMKDKSAKESKNTKSPKDSKETPKDSVKSPKEGKDLKHSKEEKEMKSPEISRDNPVASENVSKDKKYDKLSKDNLKATKDIKSSKDMKMKDIKEKDSKSKEFRDKTGKSIVKKEKIETGLTDSRSLKKDIESVKSSNNKPVVKTEPNVADHSESSDKEKSRMSSTKDKNTARLSSEESPDRDSKEQVIGDSLSEQEDLTQEELEEISPNGFTVRILCGIMNVVNSSKDRDLVQKVACLAAEDTNCLVEKGFFKFDLMNVSAECVKKIQEVVEKFSGDP</sequence>
<name>A0A0L8FFC1_OCTBM</name>
<feature type="compositionally biased region" description="Low complexity" evidence="3">
    <location>
        <begin position="363"/>
        <end position="375"/>
    </location>
</feature>
<protein>
    <recommendedName>
        <fullName evidence="4">YEATS domain-containing protein</fullName>
    </recommendedName>
</protein>
<feature type="domain" description="YEATS" evidence="4">
    <location>
        <begin position="2"/>
        <end position="139"/>
    </location>
</feature>
<evidence type="ECO:0000313" key="5">
    <source>
        <dbReference type="EMBL" id="KOF62418.1"/>
    </source>
</evidence>
<evidence type="ECO:0000256" key="2">
    <source>
        <dbReference type="PROSITE-ProRule" id="PRU00376"/>
    </source>
</evidence>
<feature type="compositionally biased region" description="Acidic residues" evidence="3">
    <location>
        <begin position="748"/>
        <end position="757"/>
    </location>
</feature>
<feature type="region of interest" description="Disordered" evidence="3">
    <location>
        <begin position="164"/>
        <end position="757"/>
    </location>
</feature>
<evidence type="ECO:0000259" key="4">
    <source>
        <dbReference type="PROSITE" id="PS51037"/>
    </source>
</evidence>
<feature type="compositionally biased region" description="Basic and acidic residues" evidence="3">
    <location>
        <begin position="703"/>
        <end position="742"/>
    </location>
</feature>
<dbReference type="OMA" id="DICSVDK"/>
<evidence type="ECO:0000256" key="1">
    <source>
        <dbReference type="ARBA" id="ARBA00023242"/>
    </source>
</evidence>
<feature type="compositionally biased region" description="Basic and acidic residues" evidence="3">
    <location>
        <begin position="226"/>
        <end position="257"/>
    </location>
</feature>
<dbReference type="InterPro" id="IPR052790">
    <property type="entry name" value="YEATS_domain"/>
</dbReference>
<dbReference type="InterPro" id="IPR038704">
    <property type="entry name" value="YEAST_sf"/>
</dbReference>
<dbReference type="Pfam" id="PF03366">
    <property type="entry name" value="YEATS"/>
    <property type="match status" value="1"/>
</dbReference>
<keyword evidence="1 2" id="KW-0539">Nucleus</keyword>